<sequence length="277" mass="29321">MVWRAAILALTALLLAACSNAPDTLEQRIAMLEPYISVQMPQDTSEPVPAVLMFSGCGGVISVQHDYAAIANEAGVAALIVDSHAARGIGRMGARLTVCTAARMRGDERAGDVVAALAHARSLPGIDASRLALIGWSHGGWTLLDTLTLAHDGAPPGGMDAMPDNALEGVHSVMLVYPWCGFLSRVHRHALTASPPVHALLAADDMIANPGACADMFTWQSEDGAQIEWQVLDGLTHAFDAPDEPFDPRVRHDEAGTAFAHDWFAARLRASLQGAAH</sequence>
<protein>
    <submittedName>
        <fullName evidence="3">Dienelactone hydrolase</fullName>
    </submittedName>
</protein>
<dbReference type="OrthoDB" id="3647650at2"/>
<dbReference type="PROSITE" id="PS51257">
    <property type="entry name" value="PROKAR_LIPOPROTEIN"/>
    <property type="match status" value="1"/>
</dbReference>
<name>A0A3T0E6B1_9PROT</name>
<evidence type="ECO:0000313" key="3">
    <source>
        <dbReference type="EMBL" id="AZU02873.1"/>
    </source>
</evidence>
<dbReference type="Gene3D" id="3.40.50.1820">
    <property type="entry name" value="alpha/beta hydrolase"/>
    <property type="match status" value="1"/>
</dbReference>
<dbReference type="RefSeq" id="WP_127565319.1">
    <property type="nucleotide sequence ID" value="NZ_BMFB01000006.1"/>
</dbReference>
<evidence type="ECO:0000313" key="4">
    <source>
        <dbReference type="Proteomes" id="UP000286954"/>
    </source>
</evidence>
<dbReference type="Proteomes" id="UP000286954">
    <property type="component" value="Chromosome"/>
</dbReference>
<dbReference type="GO" id="GO:0006508">
    <property type="term" value="P:proteolysis"/>
    <property type="evidence" value="ECO:0007669"/>
    <property type="project" value="InterPro"/>
</dbReference>
<reference evidence="3 4" key="1">
    <citation type="submission" date="2016-12" db="EMBL/GenBank/DDBJ databases">
        <title>The genome of dimorphic prosthecate Glycocaulis alkaliphilus 6b-8t, isolated from crude oil dictates its adaptability in petroleum environments.</title>
        <authorList>
            <person name="Wu X.-L."/>
            <person name="Geng S."/>
        </authorList>
    </citation>
    <scope>NUCLEOTIDE SEQUENCE [LARGE SCALE GENOMIC DNA]</scope>
    <source>
        <strain evidence="3 4">6B-8</strain>
    </source>
</reference>
<dbReference type="PANTHER" id="PTHR22946">
    <property type="entry name" value="DIENELACTONE HYDROLASE DOMAIN-CONTAINING PROTEIN-RELATED"/>
    <property type="match status" value="1"/>
</dbReference>
<dbReference type="InterPro" id="IPR029058">
    <property type="entry name" value="AB_hydrolase_fold"/>
</dbReference>
<organism evidence="3 4">
    <name type="scientific">Glycocaulis alkaliphilus</name>
    <dbReference type="NCBI Taxonomy" id="1434191"/>
    <lineage>
        <taxon>Bacteria</taxon>
        <taxon>Pseudomonadati</taxon>
        <taxon>Pseudomonadota</taxon>
        <taxon>Alphaproteobacteria</taxon>
        <taxon>Maricaulales</taxon>
        <taxon>Maricaulaceae</taxon>
        <taxon>Glycocaulis</taxon>
    </lineage>
</organism>
<dbReference type="Pfam" id="PF00326">
    <property type="entry name" value="Peptidase_S9"/>
    <property type="match status" value="1"/>
</dbReference>
<evidence type="ECO:0000256" key="1">
    <source>
        <dbReference type="ARBA" id="ARBA00022801"/>
    </source>
</evidence>
<gene>
    <name evidence="3" type="ORF">X907_0325</name>
</gene>
<dbReference type="EMBL" id="CP018911">
    <property type="protein sequence ID" value="AZU02873.1"/>
    <property type="molecule type" value="Genomic_DNA"/>
</dbReference>
<dbReference type="InterPro" id="IPR050261">
    <property type="entry name" value="FrsA_esterase"/>
</dbReference>
<proteinExistence type="predicted"/>
<dbReference type="AlphaFoldDB" id="A0A3T0E6B1"/>
<dbReference type="KEGG" id="gak:X907_0325"/>
<keyword evidence="4" id="KW-1185">Reference proteome</keyword>
<keyword evidence="1 3" id="KW-0378">Hydrolase</keyword>
<dbReference type="GO" id="GO:0008236">
    <property type="term" value="F:serine-type peptidase activity"/>
    <property type="evidence" value="ECO:0007669"/>
    <property type="project" value="InterPro"/>
</dbReference>
<accession>A0A3T0E6B1</accession>
<dbReference type="SUPFAM" id="SSF53474">
    <property type="entry name" value="alpha/beta-Hydrolases"/>
    <property type="match status" value="1"/>
</dbReference>
<feature type="domain" description="Peptidase S9 prolyl oligopeptidase catalytic" evidence="2">
    <location>
        <begin position="72"/>
        <end position="148"/>
    </location>
</feature>
<dbReference type="PANTHER" id="PTHR22946:SF9">
    <property type="entry name" value="POLYKETIDE TRANSFERASE AF380"/>
    <property type="match status" value="1"/>
</dbReference>
<evidence type="ECO:0000259" key="2">
    <source>
        <dbReference type="Pfam" id="PF00326"/>
    </source>
</evidence>
<dbReference type="GO" id="GO:0052689">
    <property type="term" value="F:carboxylic ester hydrolase activity"/>
    <property type="evidence" value="ECO:0007669"/>
    <property type="project" value="UniProtKB-ARBA"/>
</dbReference>
<dbReference type="InterPro" id="IPR001375">
    <property type="entry name" value="Peptidase_S9_cat"/>
</dbReference>